<dbReference type="EMBL" id="JASCZI010211688">
    <property type="protein sequence ID" value="MED6195910.1"/>
    <property type="molecule type" value="Genomic_DNA"/>
</dbReference>
<accession>A0ABU6XFH9</accession>
<evidence type="ECO:0000313" key="2">
    <source>
        <dbReference type="Proteomes" id="UP001341840"/>
    </source>
</evidence>
<reference evidence="1 2" key="1">
    <citation type="journal article" date="2023" name="Plants (Basel)">
        <title>Bridging the Gap: Combining Genomics and Transcriptomics Approaches to Understand Stylosanthes scabra, an Orphan Legume from the Brazilian Caatinga.</title>
        <authorList>
            <person name="Ferreira-Neto J.R.C."/>
            <person name="da Silva M.D."/>
            <person name="Binneck E."/>
            <person name="de Melo N.F."/>
            <person name="da Silva R.H."/>
            <person name="de Melo A.L.T.M."/>
            <person name="Pandolfi V."/>
            <person name="Bustamante F.O."/>
            <person name="Brasileiro-Vidal A.C."/>
            <person name="Benko-Iseppon A.M."/>
        </authorList>
    </citation>
    <scope>NUCLEOTIDE SEQUENCE [LARGE SCALE GENOMIC DNA]</scope>
    <source>
        <tissue evidence="1">Leaves</tissue>
    </source>
</reference>
<comment type="caution">
    <text evidence="1">The sequence shown here is derived from an EMBL/GenBank/DDBJ whole genome shotgun (WGS) entry which is preliminary data.</text>
</comment>
<name>A0ABU6XFH9_9FABA</name>
<keyword evidence="2" id="KW-1185">Reference proteome</keyword>
<protein>
    <submittedName>
        <fullName evidence="1">Uncharacterized protein</fullName>
    </submittedName>
</protein>
<proteinExistence type="predicted"/>
<dbReference type="Proteomes" id="UP001341840">
    <property type="component" value="Unassembled WGS sequence"/>
</dbReference>
<evidence type="ECO:0000313" key="1">
    <source>
        <dbReference type="EMBL" id="MED6195910.1"/>
    </source>
</evidence>
<gene>
    <name evidence="1" type="ORF">PIB30_042299</name>
</gene>
<organism evidence="1 2">
    <name type="scientific">Stylosanthes scabra</name>
    <dbReference type="NCBI Taxonomy" id="79078"/>
    <lineage>
        <taxon>Eukaryota</taxon>
        <taxon>Viridiplantae</taxon>
        <taxon>Streptophyta</taxon>
        <taxon>Embryophyta</taxon>
        <taxon>Tracheophyta</taxon>
        <taxon>Spermatophyta</taxon>
        <taxon>Magnoliopsida</taxon>
        <taxon>eudicotyledons</taxon>
        <taxon>Gunneridae</taxon>
        <taxon>Pentapetalae</taxon>
        <taxon>rosids</taxon>
        <taxon>fabids</taxon>
        <taxon>Fabales</taxon>
        <taxon>Fabaceae</taxon>
        <taxon>Papilionoideae</taxon>
        <taxon>50 kb inversion clade</taxon>
        <taxon>dalbergioids sensu lato</taxon>
        <taxon>Dalbergieae</taxon>
        <taxon>Pterocarpus clade</taxon>
        <taxon>Stylosanthes</taxon>
    </lineage>
</organism>
<sequence length="56" mass="6672">MLNIYEDNVNTLKTLVTTLAFRASRWESGMEELKNREPFMILLPHDFRTIFQIDIV</sequence>